<feature type="binding site" description="via persulfide group" evidence="10">
    <location>
        <position position="327"/>
    </location>
    <ligand>
        <name>[2Fe-2S] cluster</name>
        <dbReference type="ChEBI" id="CHEBI:190135"/>
        <note>ligand shared with IscU</note>
    </ligand>
</feature>
<feature type="active site" description="Cysteine persulfide intermediate" evidence="10">
    <location>
        <position position="327"/>
    </location>
</feature>
<feature type="domain" description="Aminotransferase class V" evidence="12">
    <location>
        <begin position="6"/>
        <end position="367"/>
    </location>
</feature>
<keyword evidence="4 10" id="KW-0808">Transferase</keyword>
<keyword evidence="10" id="KW-0001">2Fe-2S</keyword>
<comment type="subcellular location">
    <subcellularLocation>
        <location evidence="10">Cytoplasm</location>
    </subcellularLocation>
</comment>
<dbReference type="GO" id="GO:0031071">
    <property type="term" value="F:cysteine desulfurase activity"/>
    <property type="evidence" value="ECO:0007669"/>
    <property type="project" value="UniProtKB-UniRule"/>
</dbReference>
<evidence type="ECO:0000256" key="5">
    <source>
        <dbReference type="ARBA" id="ARBA00022723"/>
    </source>
</evidence>
<dbReference type="GO" id="GO:1990221">
    <property type="term" value="C:L-cysteine desulfurase complex"/>
    <property type="evidence" value="ECO:0007669"/>
    <property type="project" value="UniProtKB-ARBA"/>
</dbReference>
<keyword evidence="3 10" id="KW-0963">Cytoplasm</keyword>
<dbReference type="FunFam" id="3.40.640.10:FF:000084">
    <property type="entry name" value="IscS-like cysteine desulfurase"/>
    <property type="match status" value="1"/>
</dbReference>
<comment type="similarity">
    <text evidence="2 10">Belongs to the class-V pyridoxal-phosphate-dependent aminotransferase family. NifS/IscS subfamily.</text>
</comment>
<comment type="function">
    <text evidence="10">Master enzyme that delivers sulfur to a number of partners involved in Fe-S cluster assembly, tRNA modification or cofactor biosynthesis. Catalyzes the removal of elemental sulfur atoms from cysteine to produce alanine. Functions as a sulfur delivery protein for Fe-S cluster synthesis onto IscU, an Fe-S scaffold assembly protein, as well as other S acceptor proteins.</text>
</comment>
<dbReference type="GO" id="GO:0051537">
    <property type="term" value="F:2 iron, 2 sulfur cluster binding"/>
    <property type="evidence" value="ECO:0007669"/>
    <property type="project" value="UniProtKB-UniRule"/>
</dbReference>
<comment type="pathway">
    <text evidence="10">Cofactor biosynthesis; iron-sulfur cluster biosynthesis.</text>
</comment>
<dbReference type="Gene3D" id="1.10.260.50">
    <property type="match status" value="1"/>
</dbReference>
<dbReference type="EC" id="2.8.1.7" evidence="10"/>
<evidence type="ECO:0000256" key="6">
    <source>
        <dbReference type="ARBA" id="ARBA00022898"/>
    </source>
</evidence>
<dbReference type="RefSeq" id="WP_022288419.1">
    <property type="nucleotide sequence ID" value="NZ_JAOQJZ010000002.1"/>
</dbReference>
<dbReference type="PANTHER" id="PTHR11601">
    <property type="entry name" value="CYSTEINE DESULFURYLASE FAMILY MEMBER"/>
    <property type="match status" value="1"/>
</dbReference>
<dbReference type="GO" id="GO:0046872">
    <property type="term" value="F:metal ion binding"/>
    <property type="evidence" value="ECO:0007669"/>
    <property type="project" value="UniProtKB-KW"/>
</dbReference>
<sequence length="401" mass="43663">MEKRFVYADNSATTRVSQKALDAALPYFTELYGNPSSIYSLGMECAKAVLKAREQVANALGAKVNEIYFTAGGSESDNWAIRGCAQLGEKKGKKHIITTAFEHHAVLHTCQYLEKLGFEVTYLPVGDKGLVTAQQVEDAIREDTCLVTIMTANNEIGTIQPIAEIGEVCHKHGVWFHTDAVQAVGNIDINVKDMNIDMLSLSGHKLHAPKGVGALYVKTGINLPNLIYGGAQERNKRAGTENVPSIVALGVAITDAVKDIPAKNERVRKMRDRLIEGLLKIPESRLNGDTEHRLAGNVNISVRGVEGESLLLSLDLQGVAASSGSACTSGSLDPSHVLLSLGLPHEVAHGSLRLSINDENTEEDVDYILEVLPPIVKHLRSMSPLWERICRTENIHDYTLD</sequence>
<dbReference type="Pfam" id="PF00266">
    <property type="entry name" value="Aminotran_5"/>
    <property type="match status" value="1"/>
</dbReference>
<feature type="binding site" evidence="10">
    <location>
        <begin position="73"/>
        <end position="74"/>
    </location>
    <ligand>
        <name>pyridoxal 5'-phosphate</name>
        <dbReference type="ChEBI" id="CHEBI:597326"/>
    </ligand>
</feature>
<evidence type="ECO:0000313" key="13">
    <source>
        <dbReference type="EMBL" id="MCU6704929.1"/>
    </source>
</evidence>
<dbReference type="GO" id="GO:0006520">
    <property type="term" value="P:amino acid metabolic process"/>
    <property type="evidence" value="ECO:0007669"/>
    <property type="project" value="InterPro"/>
</dbReference>
<evidence type="ECO:0000256" key="4">
    <source>
        <dbReference type="ARBA" id="ARBA00022679"/>
    </source>
</evidence>
<feature type="binding site" evidence="10">
    <location>
        <position position="182"/>
    </location>
    <ligand>
        <name>pyridoxal 5'-phosphate</name>
        <dbReference type="ChEBI" id="CHEBI:597326"/>
    </ligand>
</feature>
<comment type="subunit">
    <text evidence="10">Homodimer. Forms a heterotetramer with IscU, interacts with other sulfur acceptors.</text>
</comment>
<evidence type="ECO:0000256" key="7">
    <source>
        <dbReference type="ARBA" id="ARBA00023004"/>
    </source>
</evidence>
<dbReference type="PROSITE" id="PS00595">
    <property type="entry name" value="AA_TRANSFER_CLASS_5"/>
    <property type="match status" value="1"/>
</dbReference>
<dbReference type="InterPro" id="IPR020578">
    <property type="entry name" value="Aminotrans_V_PyrdxlP_BS"/>
</dbReference>
<evidence type="ECO:0000256" key="3">
    <source>
        <dbReference type="ARBA" id="ARBA00022490"/>
    </source>
</evidence>
<dbReference type="AlphaFoldDB" id="A0AAE3IF91"/>
<dbReference type="NCBIfam" id="TIGR03402">
    <property type="entry name" value="FeS_nifS"/>
    <property type="match status" value="1"/>
</dbReference>
<dbReference type="PANTHER" id="PTHR11601:SF34">
    <property type="entry name" value="CYSTEINE DESULFURASE"/>
    <property type="match status" value="1"/>
</dbReference>
<evidence type="ECO:0000256" key="10">
    <source>
        <dbReference type="HAMAP-Rule" id="MF_00331"/>
    </source>
</evidence>
<comment type="cofactor">
    <cofactor evidence="1 10 11">
        <name>pyridoxal 5'-phosphate</name>
        <dbReference type="ChEBI" id="CHEBI:597326"/>
    </cofactor>
</comment>
<keyword evidence="8 10" id="KW-0411">Iron-sulfur</keyword>
<dbReference type="InterPro" id="IPR017772">
    <property type="entry name" value="Cys_deSase_NifS_bac/arc"/>
</dbReference>
<feature type="binding site" evidence="10">
    <location>
        <position position="154"/>
    </location>
    <ligand>
        <name>pyridoxal 5'-phosphate</name>
        <dbReference type="ChEBI" id="CHEBI:597326"/>
    </ligand>
</feature>
<reference evidence="13 14" key="1">
    <citation type="journal article" date="2021" name="ISME Commun">
        <title>Automated analysis of genomic sequences facilitates high-throughput and comprehensive description of bacteria.</title>
        <authorList>
            <person name="Hitch T.C.A."/>
        </authorList>
    </citation>
    <scope>NUCLEOTIDE SEQUENCE [LARGE SCALE GENOMIC DNA]</scope>
    <source>
        <strain evidence="13 14">Sanger_31</strain>
    </source>
</reference>
<keyword evidence="14" id="KW-1185">Reference proteome</keyword>
<dbReference type="NCBIfam" id="NF002806">
    <property type="entry name" value="PRK02948.1"/>
    <property type="match status" value="1"/>
</dbReference>
<dbReference type="GO" id="GO:0030170">
    <property type="term" value="F:pyridoxal phosphate binding"/>
    <property type="evidence" value="ECO:0007669"/>
    <property type="project" value="UniProtKB-UniRule"/>
</dbReference>
<gene>
    <name evidence="13" type="primary">nifS</name>
    <name evidence="10" type="synonym">iscS</name>
    <name evidence="13" type="ORF">OCV57_03165</name>
</gene>
<dbReference type="InterPro" id="IPR015422">
    <property type="entry name" value="PyrdxlP-dep_Trfase_small"/>
</dbReference>
<feature type="binding site" evidence="10">
    <location>
        <begin position="202"/>
        <end position="204"/>
    </location>
    <ligand>
        <name>pyridoxal 5'-phosphate</name>
        <dbReference type="ChEBI" id="CHEBI:597326"/>
    </ligand>
</feature>
<dbReference type="InterPro" id="IPR015421">
    <property type="entry name" value="PyrdxlP-dep_Trfase_major"/>
</dbReference>
<evidence type="ECO:0000313" key="14">
    <source>
        <dbReference type="Proteomes" id="UP001208131"/>
    </source>
</evidence>
<evidence type="ECO:0000256" key="8">
    <source>
        <dbReference type="ARBA" id="ARBA00023014"/>
    </source>
</evidence>
<evidence type="ECO:0000256" key="2">
    <source>
        <dbReference type="ARBA" id="ARBA00006490"/>
    </source>
</evidence>
<keyword evidence="6 10" id="KW-0663">Pyridoxal phosphate</keyword>
<accession>A0AAE3IF91</accession>
<comment type="catalytic activity">
    <reaction evidence="9 10">
        <text>(sulfur carrier)-H + L-cysteine = (sulfur carrier)-SH + L-alanine</text>
        <dbReference type="Rhea" id="RHEA:43892"/>
        <dbReference type="Rhea" id="RHEA-COMP:14737"/>
        <dbReference type="Rhea" id="RHEA-COMP:14739"/>
        <dbReference type="ChEBI" id="CHEBI:29917"/>
        <dbReference type="ChEBI" id="CHEBI:35235"/>
        <dbReference type="ChEBI" id="CHEBI:57972"/>
        <dbReference type="ChEBI" id="CHEBI:64428"/>
        <dbReference type="EC" id="2.8.1.7"/>
    </reaction>
</comment>
<evidence type="ECO:0000256" key="9">
    <source>
        <dbReference type="ARBA" id="ARBA00050776"/>
    </source>
</evidence>
<dbReference type="InterPro" id="IPR000192">
    <property type="entry name" value="Aminotrans_V_dom"/>
</dbReference>
<dbReference type="Proteomes" id="UP001208131">
    <property type="component" value="Unassembled WGS sequence"/>
</dbReference>
<evidence type="ECO:0000259" key="12">
    <source>
        <dbReference type="Pfam" id="PF00266"/>
    </source>
</evidence>
<dbReference type="EMBL" id="JAOQJZ010000002">
    <property type="protein sequence ID" value="MCU6704929.1"/>
    <property type="molecule type" value="Genomic_DNA"/>
</dbReference>
<feature type="binding site" evidence="10">
    <location>
        <position position="240"/>
    </location>
    <ligand>
        <name>pyridoxal 5'-phosphate</name>
        <dbReference type="ChEBI" id="CHEBI:597326"/>
    </ligand>
</feature>
<dbReference type="HAMAP" id="MF_00331">
    <property type="entry name" value="Cys_desulf_IscS"/>
    <property type="match status" value="1"/>
</dbReference>
<organism evidence="13 14">
    <name type="scientific">Hominimerdicola aceti</name>
    <dbReference type="NCBI Taxonomy" id="2981726"/>
    <lineage>
        <taxon>Bacteria</taxon>
        <taxon>Bacillati</taxon>
        <taxon>Bacillota</taxon>
        <taxon>Clostridia</taxon>
        <taxon>Eubacteriales</taxon>
        <taxon>Oscillospiraceae</taxon>
        <taxon>Hominimerdicola</taxon>
    </lineage>
</organism>
<dbReference type="Gene3D" id="3.40.640.10">
    <property type="entry name" value="Type I PLP-dependent aspartate aminotransferase-like (Major domain)"/>
    <property type="match status" value="1"/>
</dbReference>
<dbReference type="Gene3D" id="3.90.1150.10">
    <property type="entry name" value="Aspartate Aminotransferase, domain 1"/>
    <property type="match status" value="1"/>
</dbReference>
<keyword evidence="7 10" id="KW-0408">Iron</keyword>
<comment type="caution">
    <text evidence="13">The sequence shown here is derived from an EMBL/GenBank/DDBJ whole genome shotgun (WGS) entry which is preliminary data.</text>
</comment>
<protein>
    <recommendedName>
        <fullName evidence="10">Cysteine desulfurase IscS</fullName>
        <ecNumber evidence="10">2.8.1.7</ecNumber>
    </recommendedName>
</protein>
<evidence type="ECO:0000256" key="1">
    <source>
        <dbReference type="ARBA" id="ARBA00001933"/>
    </source>
</evidence>
<proteinExistence type="inferred from homology"/>
<dbReference type="InterPro" id="IPR010240">
    <property type="entry name" value="Cys_deSase_IscS"/>
</dbReference>
<keyword evidence="5 10" id="KW-0479">Metal-binding</keyword>
<dbReference type="InterPro" id="IPR016454">
    <property type="entry name" value="Cysteine_dSase"/>
</dbReference>
<dbReference type="InterPro" id="IPR015424">
    <property type="entry name" value="PyrdxlP-dep_Trfase"/>
</dbReference>
<evidence type="ECO:0000256" key="11">
    <source>
        <dbReference type="RuleBase" id="RU004504"/>
    </source>
</evidence>
<dbReference type="GO" id="GO:0044571">
    <property type="term" value="P:[2Fe-2S] cluster assembly"/>
    <property type="evidence" value="ECO:0007669"/>
    <property type="project" value="UniProtKB-UniRule"/>
</dbReference>
<dbReference type="PIRSF" id="PIRSF005572">
    <property type="entry name" value="NifS"/>
    <property type="match status" value="1"/>
</dbReference>
<dbReference type="SUPFAM" id="SSF53383">
    <property type="entry name" value="PLP-dependent transferases"/>
    <property type="match status" value="1"/>
</dbReference>
<name>A0AAE3IF91_9FIRM</name>
<feature type="modified residue" description="N6-(pyridoxal phosphate)lysine" evidence="10">
    <location>
        <position position="205"/>
    </location>
</feature>